<protein>
    <submittedName>
        <fullName evidence="6">TetR/AcrR family transcriptional regulator</fullName>
    </submittedName>
</protein>
<keyword evidence="1" id="KW-0805">Transcription regulation</keyword>
<evidence type="ECO:0000256" key="3">
    <source>
        <dbReference type="ARBA" id="ARBA00023163"/>
    </source>
</evidence>
<evidence type="ECO:0000313" key="7">
    <source>
        <dbReference type="Proteomes" id="UP000807309"/>
    </source>
</evidence>
<proteinExistence type="predicted"/>
<comment type="caution">
    <text evidence="6">The sequence shown here is derived from an EMBL/GenBank/DDBJ whole genome shotgun (WGS) entry which is preliminary data.</text>
</comment>
<keyword evidence="7" id="KW-1185">Reference proteome</keyword>
<dbReference type="PANTHER" id="PTHR30055">
    <property type="entry name" value="HTH-TYPE TRANSCRIPTIONAL REGULATOR RUTR"/>
    <property type="match status" value="1"/>
</dbReference>
<dbReference type="Gene3D" id="1.10.357.10">
    <property type="entry name" value="Tetracycline Repressor, domain 2"/>
    <property type="match status" value="1"/>
</dbReference>
<dbReference type="InterPro" id="IPR001647">
    <property type="entry name" value="HTH_TetR"/>
</dbReference>
<reference evidence="6 7" key="1">
    <citation type="submission" date="2020-10" db="EMBL/GenBank/DDBJ databases">
        <title>Identification of Nocardia species via Next-generation sequencing and recognition of intraspecies genetic diversity.</title>
        <authorList>
            <person name="Li P."/>
            <person name="Li P."/>
            <person name="Lu B."/>
        </authorList>
    </citation>
    <scope>NUCLEOTIDE SEQUENCE [LARGE SCALE GENOMIC DNA]</scope>
    <source>
        <strain evidence="6 7">N-11</strain>
    </source>
</reference>
<feature type="DNA-binding region" description="H-T-H motif" evidence="4">
    <location>
        <begin position="74"/>
        <end position="93"/>
    </location>
</feature>
<dbReference type="SUPFAM" id="SSF46689">
    <property type="entry name" value="Homeodomain-like"/>
    <property type="match status" value="1"/>
</dbReference>
<dbReference type="InterPro" id="IPR050109">
    <property type="entry name" value="HTH-type_TetR-like_transc_reg"/>
</dbReference>
<evidence type="ECO:0000313" key="6">
    <source>
        <dbReference type="EMBL" id="MBF6228909.1"/>
    </source>
</evidence>
<accession>A0ABS0CEZ7</accession>
<dbReference type="PRINTS" id="PR00455">
    <property type="entry name" value="HTHTETR"/>
</dbReference>
<evidence type="ECO:0000259" key="5">
    <source>
        <dbReference type="PROSITE" id="PS50977"/>
    </source>
</evidence>
<organism evidence="6 7">
    <name type="scientific">Nocardia abscessus</name>
    <dbReference type="NCBI Taxonomy" id="120957"/>
    <lineage>
        <taxon>Bacteria</taxon>
        <taxon>Bacillati</taxon>
        <taxon>Actinomycetota</taxon>
        <taxon>Actinomycetes</taxon>
        <taxon>Mycobacteriales</taxon>
        <taxon>Nocardiaceae</taxon>
        <taxon>Nocardia</taxon>
    </lineage>
</organism>
<dbReference type="EMBL" id="JADLRE010000027">
    <property type="protein sequence ID" value="MBF6228909.1"/>
    <property type="molecule type" value="Genomic_DNA"/>
</dbReference>
<dbReference type="PROSITE" id="PS50977">
    <property type="entry name" value="HTH_TETR_2"/>
    <property type="match status" value="1"/>
</dbReference>
<feature type="domain" description="HTH tetR-type" evidence="5">
    <location>
        <begin position="51"/>
        <end position="111"/>
    </location>
</feature>
<sequence length="235" mass="25579">MRSFLRLGYPWHLESDTESICKGYGLSGNSDECRRLRGAGHSRPTRAQSQARTRTVLTATAKRLFLEDGYQATTLDKVAKAAGFTKGAVYSNFRTKDDLCLAVLDEIHRERAAEVAEIIAAPTATDRLKRMTEWAERVVGDPDWTQLELEFSVHARRDDHLRAELGSRLGDIVGMVGAALETADDTETQKPRAEAAVAVLALGVGLGLFRSIDPGIPVTGMISALRAIAGLTRNG</sequence>
<gene>
    <name evidence="6" type="ORF">IU470_27930</name>
</gene>
<evidence type="ECO:0000256" key="4">
    <source>
        <dbReference type="PROSITE-ProRule" id="PRU00335"/>
    </source>
</evidence>
<evidence type="ECO:0000256" key="1">
    <source>
        <dbReference type="ARBA" id="ARBA00023015"/>
    </source>
</evidence>
<dbReference type="InterPro" id="IPR036271">
    <property type="entry name" value="Tet_transcr_reg_TetR-rel_C_sf"/>
</dbReference>
<dbReference type="PANTHER" id="PTHR30055:SF234">
    <property type="entry name" value="HTH-TYPE TRANSCRIPTIONAL REGULATOR BETI"/>
    <property type="match status" value="1"/>
</dbReference>
<name>A0ABS0CEZ7_9NOCA</name>
<dbReference type="InterPro" id="IPR009057">
    <property type="entry name" value="Homeodomain-like_sf"/>
</dbReference>
<evidence type="ECO:0000256" key="2">
    <source>
        <dbReference type="ARBA" id="ARBA00023125"/>
    </source>
</evidence>
<dbReference type="Pfam" id="PF00440">
    <property type="entry name" value="TetR_N"/>
    <property type="match status" value="1"/>
</dbReference>
<dbReference type="Proteomes" id="UP000807309">
    <property type="component" value="Unassembled WGS sequence"/>
</dbReference>
<keyword evidence="3" id="KW-0804">Transcription</keyword>
<dbReference type="SUPFAM" id="SSF48498">
    <property type="entry name" value="Tetracyclin repressor-like, C-terminal domain"/>
    <property type="match status" value="1"/>
</dbReference>
<keyword evidence="2 4" id="KW-0238">DNA-binding</keyword>